<dbReference type="Proteomes" id="UP000223571">
    <property type="component" value="Segment"/>
</dbReference>
<dbReference type="Proteomes" id="UP000225178">
    <property type="component" value="Segment"/>
</dbReference>
<dbReference type="EMBL" id="KX349294">
    <property type="protein sequence ID" value="AOO12266.1"/>
    <property type="molecule type" value="Genomic_DNA"/>
</dbReference>
<evidence type="ECO:0000313" key="5">
    <source>
        <dbReference type="Proteomes" id="UP000221709"/>
    </source>
</evidence>
<evidence type="ECO:0000313" key="3">
    <source>
        <dbReference type="EMBL" id="AOO12266.1"/>
    </source>
</evidence>
<dbReference type="EMBL" id="KX349293">
    <property type="protein sequence ID" value="AOO12030.1"/>
    <property type="molecule type" value="Genomic_DNA"/>
</dbReference>
<dbReference type="EMBL" id="KX349296">
    <property type="protein sequence ID" value="AOO12731.1"/>
    <property type="molecule type" value="Genomic_DNA"/>
</dbReference>
<dbReference type="Proteomes" id="UP000226130">
    <property type="component" value="Segment"/>
</dbReference>
<evidence type="ECO:0000313" key="6">
    <source>
        <dbReference type="Proteomes" id="UP000223571"/>
    </source>
</evidence>
<sequence length="111" mass="10919">MAGIAIATVASIDSGGSGTCNTPPLVLGKASGATGVAKVYAGKILVVKSGDTFKPAPGTTPKGDPCTSPRVLKGKSKCLVGKLPVGKQGDTLYEPTGITIAKASTASVYVV</sequence>
<reference evidence="5 6" key="1">
    <citation type="journal article" date="2016" name="Environ. Microbiol.">
        <title>Genomic diversification of marine cyanophages into stable ecotypes.</title>
        <authorList>
            <person name="Marston M.F."/>
            <person name="Martiny J.B."/>
        </authorList>
    </citation>
    <scope>NUCLEOTIDE SEQUENCE [LARGE SCALE GENOMIC DNA]</scope>
    <source>
        <strain evidence="1">ES_42_0910</strain>
        <strain evidence="2">Np_20_0711</strain>
        <strain evidence="3">Np_42_0711</strain>
        <strain evidence="4">Sn_13_0910</strain>
    </source>
</reference>
<evidence type="ECO:0000313" key="1">
    <source>
        <dbReference type="EMBL" id="AOO11565.1"/>
    </source>
</evidence>
<protein>
    <submittedName>
        <fullName evidence="1">Uncharacterized protein</fullName>
    </submittedName>
</protein>
<evidence type="ECO:0000313" key="4">
    <source>
        <dbReference type="EMBL" id="AOO12731.1"/>
    </source>
</evidence>
<accession>A0A1D7SD29</accession>
<keyword evidence="5" id="KW-1185">Reference proteome</keyword>
<proteinExistence type="predicted"/>
<evidence type="ECO:0000313" key="7">
    <source>
        <dbReference type="Proteomes" id="UP000225178"/>
    </source>
</evidence>
<gene>
    <name evidence="1" type="ORF">ES420910_084</name>
    <name evidence="2" type="ORF">Np200711_084</name>
    <name evidence="3" type="ORF">Np420711_084</name>
    <name evidence="4" type="ORF">Sn130910_084</name>
</gene>
<organism evidence="1 7">
    <name type="scientific">Cyanophage S-RIM44</name>
    <dbReference type="NCBI Taxonomy" id="1278485"/>
    <lineage>
        <taxon>Viruses</taxon>
        <taxon>Duplodnaviria</taxon>
        <taxon>Heunggongvirae</taxon>
        <taxon>Uroviricota</taxon>
        <taxon>Caudoviricetes</taxon>
        <taxon>Pantevenvirales</taxon>
        <taxon>Kyanoviridae</taxon>
        <taxon>Vellamovirus</taxon>
        <taxon>Vellamovirus rhodeisland44</taxon>
    </lineage>
</organism>
<evidence type="ECO:0000313" key="2">
    <source>
        <dbReference type="EMBL" id="AOO12030.1"/>
    </source>
</evidence>
<name>A0A1D7SD29_9CAUD</name>
<dbReference type="EMBL" id="KX349291">
    <property type="protein sequence ID" value="AOO11565.1"/>
    <property type="molecule type" value="Genomic_DNA"/>
</dbReference>
<dbReference type="Proteomes" id="UP000221709">
    <property type="component" value="Segment"/>
</dbReference>